<protein>
    <submittedName>
        <fullName evidence="3">C39 family peptidase</fullName>
    </submittedName>
</protein>
<proteinExistence type="predicted"/>
<reference evidence="4" key="1">
    <citation type="journal article" date="2019" name="Int. J. Syst. Evol. Microbiol.">
        <title>The Global Catalogue of Microorganisms (GCM) 10K type strain sequencing project: providing services to taxonomists for standard genome sequencing and annotation.</title>
        <authorList>
            <consortium name="The Broad Institute Genomics Platform"/>
            <consortium name="The Broad Institute Genome Sequencing Center for Infectious Disease"/>
            <person name="Wu L."/>
            <person name="Ma J."/>
        </authorList>
    </citation>
    <scope>NUCLEOTIDE SEQUENCE [LARGE SCALE GENOMIC DNA]</scope>
    <source>
        <strain evidence="4">CCUG 56607</strain>
    </source>
</reference>
<dbReference type="PANTHER" id="PTHR37806">
    <property type="entry name" value="LMO0724 PROTEIN"/>
    <property type="match status" value="1"/>
</dbReference>
<dbReference type="EMBL" id="JBHTKL010000005">
    <property type="protein sequence ID" value="MFD1020161.1"/>
    <property type="molecule type" value="Genomic_DNA"/>
</dbReference>
<sequence>MKKFIVALIVLLIIFIPKELKAASVKVKGVPVFDQYPELPTGCEATSLAMLLNWGGVSVSKFDVADSLPKGPKVNEVDGNWTGGNPNVAFVGDPYSEKDGSFGVFEGPILQTINTYLPGKGINMTGQSFDSLLSIVENGKPVMVWTTIDQKQTYLSASWEDEAGSTVNWYRYEHAVVLTGIEGEHVIVHDPYTGSVEHYNRSLFERNWASMGKRAVTLGLPAGEVVTEQPEAEPVETNEISEASAPEEESVSFTSVISSEATDNKEELQEDSDDPPGPEAVIVVENTEEEETKEKRPETLEQSVHIWWKDFLAVAIEPVKFVFDSLTDWKVVFNDQ</sequence>
<keyword evidence="4" id="KW-1185">Reference proteome</keyword>
<accession>A0ABW3L277</accession>
<evidence type="ECO:0000313" key="3">
    <source>
        <dbReference type="EMBL" id="MFD1020161.1"/>
    </source>
</evidence>
<comment type="caution">
    <text evidence="3">The sequence shown here is derived from an EMBL/GenBank/DDBJ whole genome shotgun (WGS) entry which is preliminary data.</text>
</comment>
<dbReference type="Pfam" id="PF13529">
    <property type="entry name" value="Peptidase_C39_2"/>
    <property type="match status" value="1"/>
</dbReference>
<dbReference type="Proteomes" id="UP001596990">
    <property type="component" value="Unassembled WGS sequence"/>
</dbReference>
<organism evidence="3 4">
    <name type="scientific">Thalassobacillus hwangdonensis</name>
    <dbReference type="NCBI Taxonomy" id="546108"/>
    <lineage>
        <taxon>Bacteria</taxon>
        <taxon>Bacillati</taxon>
        <taxon>Bacillota</taxon>
        <taxon>Bacilli</taxon>
        <taxon>Bacillales</taxon>
        <taxon>Bacillaceae</taxon>
        <taxon>Thalassobacillus</taxon>
    </lineage>
</organism>
<gene>
    <name evidence="3" type="ORF">ACFQ2J_13320</name>
</gene>
<name>A0ABW3L277_9BACI</name>
<feature type="region of interest" description="Disordered" evidence="1">
    <location>
        <begin position="224"/>
        <end position="279"/>
    </location>
</feature>
<feature type="domain" description="Peptidase C39-like" evidence="2">
    <location>
        <begin position="29"/>
        <end position="192"/>
    </location>
</feature>
<evidence type="ECO:0000256" key="1">
    <source>
        <dbReference type="SAM" id="MobiDB-lite"/>
    </source>
</evidence>
<evidence type="ECO:0000313" key="4">
    <source>
        <dbReference type="Proteomes" id="UP001596990"/>
    </source>
</evidence>
<evidence type="ECO:0000259" key="2">
    <source>
        <dbReference type="Pfam" id="PF13529"/>
    </source>
</evidence>
<dbReference type="InterPro" id="IPR039564">
    <property type="entry name" value="Peptidase_C39-like"/>
</dbReference>
<dbReference type="Gene3D" id="3.90.70.10">
    <property type="entry name" value="Cysteine proteinases"/>
    <property type="match status" value="1"/>
</dbReference>
<dbReference type="RefSeq" id="WP_386061269.1">
    <property type="nucleotide sequence ID" value="NZ_JBHTKL010000005.1"/>
</dbReference>
<dbReference type="PANTHER" id="PTHR37806:SF1">
    <property type="entry name" value="PEPTIDASE C39-LIKE DOMAIN-CONTAINING PROTEIN"/>
    <property type="match status" value="1"/>
</dbReference>